<evidence type="ECO:0000256" key="1">
    <source>
        <dbReference type="SAM" id="MobiDB-lite"/>
    </source>
</evidence>
<evidence type="ECO:0000313" key="2">
    <source>
        <dbReference type="EMBL" id="KAK4717924.1"/>
    </source>
</evidence>
<feature type="compositionally biased region" description="Polar residues" evidence="1">
    <location>
        <begin position="103"/>
        <end position="127"/>
    </location>
</feature>
<dbReference type="Proteomes" id="UP001311915">
    <property type="component" value="Unassembled WGS sequence"/>
</dbReference>
<protein>
    <submittedName>
        <fullName evidence="2">Uncharacterized protein</fullName>
    </submittedName>
</protein>
<dbReference type="AlphaFoldDB" id="A0AAV9KX34"/>
<feature type="region of interest" description="Disordered" evidence="1">
    <location>
        <begin position="1"/>
        <end position="45"/>
    </location>
</feature>
<keyword evidence="3" id="KW-1185">Reference proteome</keyword>
<comment type="caution">
    <text evidence="2">The sequence shown here is derived from an EMBL/GenBank/DDBJ whole genome shotgun (WGS) entry which is preliminary data.</text>
</comment>
<evidence type="ECO:0000313" key="3">
    <source>
        <dbReference type="Proteomes" id="UP001311915"/>
    </source>
</evidence>
<accession>A0AAV9KX34</accession>
<proteinExistence type="predicted"/>
<gene>
    <name evidence="2" type="ORF">R3W88_016262</name>
</gene>
<feature type="compositionally biased region" description="Basic and acidic residues" evidence="1">
    <location>
        <begin position="1"/>
        <end position="15"/>
    </location>
</feature>
<organism evidence="2 3">
    <name type="scientific">Solanum pinnatisectum</name>
    <name type="common">tansyleaf nightshade</name>
    <dbReference type="NCBI Taxonomy" id="50273"/>
    <lineage>
        <taxon>Eukaryota</taxon>
        <taxon>Viridiplantae</taxon>
        <taxon>Streptophyta</taxon>
        <taxon>Embryophyta</taxon>
        <taxon>Tracheophyta</taxon>
        <taxon>Spermatophyta</taxon>
        <taxon>Magnoliopsida</taxon>
        <taxon>eudicotyledons</taxon>
        <taxon>Gunneridae</taxon>
        <taxon>Pentapetalae</taxon>
        <taxon>asterids</taxon>
        <taxon>lamiids</taxon>
        <taxon>Solanales</taxon>
        <taxon>Solanaceae</taxon>
        <taxon>Solanoideae</taxon>
        <taxon>Solaneae</taxon>
        <taxon>Solanum</taxon>
    </lineage>
</organism>
<sequence length="297" mass="33336">MSSGGDGDRHREHLGVSHAKQAKSKKSVRRPIDPEDILGSISSAPERISHDTHLFAVSFSAADPQQYYPNYRQPALPPRRYEDLPLQAIRRPRSLSVGRISDGTPSPTDTSPQLSSMKIGDSSSEQSDVMAGTPPLTQCFVHPCVSPSSTATPSATPADEMSALAPVQKERLGRVMIEPDGSLWHPAKDAARALKDSVRKLYTQAYHSWSEIPNSIRHPMFNEFKQDPKTKQLIDQELMDSIKEKIVDYKTIRPKNIIEDNSVRHIARRISFQEGDKEQMIQDYLEEVRKNLLQTIT</sequence>
<name>A0AAV9KX34_9SOLN</name>
<feature type="compositionally biased region" description="Basic residues" evidence="1">
    <location>
        <begin position="20"/>
        <end position="29"/>
    </location>
</feature>
<reference evidence="2 3" key="1">
    <citation type="submission" date="2023-10" db="EMBL/GenBank/DDBJ databases">
        <title>Genome-Wide Identification Analysis in wild type Solanum Pinnatisectum Reveals Some Genes Defensing Phytophthora Infestans.</title>
        <authorList>
            <person name="Sun C."/>
        </authorList>
    </citation>
    <scope>NUCLEOTIDE SEQUENCE [LARGE SCALE GENOMIC DNA]</scope>
    <source>
        <strain evidence="2">LQN</strain>
        <tissue evidence="2">Leaf</tissue>
    </source>
</reference>
<dbReference type="EMBL" id="JAWPEI010000008">
    <property type="protein sequence ID" value="KAK4717924.1"/>
    <property type="molecule type" value="Genomic_DNA"/>
</dbReference>
<feature type="region of interest" description="Disordered" evidence="1">
    <location>
        <begin position="89"/>
        <end position="133"/>
    </location>
</feature>